<feature type="transmembrane region" description="Helical" evidence="5">
    <location>
        <begin position="141"/>
        <end position="161"/>
    </location>
</feature>
<evidence type="ECO:0000256" key="3">
    <source>
        <dbReference type="ARBA" id="ARBA00022989"/>
    </source>
</evidence>
<comment type="subcellular location">
    <subcellularLocation>
        <location evidence="1">Membrane</location>
    </subcellularLocation>
</comment>
<evidence type="ECO:0000313" key="8">
    <source>
        <dbReference type="WBParaSite" id="Pan_g5476.t1"/>
    </source>
</evidence>
<dbReference type="WBParaSite" id="Pan_g5476.t1">
    <property type="protein sequence ID" value="Pan_g5476.t1"/>
    <property type="gene ID" value="Pan_g5476"/>
</dbReference>
<keyword evidence="4 5" id="KW-0472">Membrane</keyword>
<keyword evidence="2 5" id="KW-0812">Transmembrane</keyword>
<proteinExistence type="predicted"/>
<dbReference type="PANTHER" id="PTHR46895">
    <property type="entry name" value="PROTEIN CBG20548-RELATED"/>
    <property type="match status" value="1"/>
</dbReference>
<keyword evidence="3 5" id="KW-1133">Transmembrane helix</keyword>
<feature type="transmembrane region" description="Helical" evidence="5">
    <location>
        <begin position="313"/>
        <end position="334"/>
    </location>
</feature>
<feature type="transmembrane region" description="Helical" evidence="5">
    <location>
        <begin position="269"/>
        <end position="293"/>
    </location>
</feature>
<evidence type="ECO:0000259" key="6">
    <source>
        <dbReference type="PROSITE" id="PS50262"/>
    </source>
</evidence>
<evidence type="ECO:0000256" key="2">
    <source>
        <dbReference type="ARBA" id="ARBA00022692"/>
    </source>
</evidence>
<feature type="transmembrane region" description="Helical" evidence="5">
    <location>
        <begin position="107"/>
        <end position="129"/>
    </location>
</feature>
<dbReference type="InterPro" id="IPR017452">
    <property type="entry name" value="GPCR_Rhodpsn_7TM"/>
</dbReference>
<dbReference type="CDD" id="cd14978">
    <property type="entry name" value="7tmA_FMRFamide_R-like"/>
    <property type="match status" value="1"/>
</dbReference>
<feature type="transmembrane region" description="Helical" evidence="5">
    <location>
        <begin position="214"/>
        <end position="236"/>
    </location>
</feature>
<feature type="domain" description="G-protein coupled receptors family 1 profile" evidence="6">
    <location>
        <begin position="41"/>
        <end position="327"/>
    </location>
</feature>
<sequence length="428" mass="48050">MGTKDPSLKCLDDHGMVFNSGLERILNGYIMPILILFGVTGNLINLTILLAPSMKTRSNLLLGCLAIADTVFLLCMLPHSLASYQIFYLNYSFRWFYWKIKEFGVAFLNWSSAAAIWLVLAVCLERLIGIRHPLSVRQHRAYHMHLIIGGITLLTFFLTFYHHFSHYCQHRVFCNGTQLHFMCDPVTVDKWRGKEHATPLFQRAYVRWSIKINAVFGVLLPTIIIAISNVMLIGTLRQRAKFLAISVSSGSKGGGTDSSAAQLRLEQRVTLTVCAIVSCFTITQAPSAVLMVITEIPNITQPQWLKVMHATSTLLVAFGKSVNFVLFCLSSANFRHKLVTMTKERLGGKRRQRRASFRTELTTMTVRTPHSMRLGSGDTKLPLVDSQAKRSRTMSLNEPATLPEYVPLQTGKHVSQDLLNTTDSATLL</sequence>
<dbReference type="PROSITE" id="PS50262">
    <property type="entry name" value="G_PROTEIN_RECEP_F1_2"/>
    <property type="match status" value="1"/>
</dbReference>
<dbReference type="PRINTS" id="PR00237">
    <property type="entry name" value="GPCRRHODOPSN"/>
</dbReference>
<reference evidence="8" key="2">
    <citation type="submission" date="2020-10" db="UniProtKB">
        <authorList>
            <consortium name="WormBaseParasite"/>
        </authorList>
    </citation>
    <scope>IDENTIFICATION</scope>
</reference>
<accession>A0A7E4W1L8</accession>
<dbReference type="SUPFAM" id="SSF81321">
    <property type="entry name" value="Family A G protein-coupled receptor-like"/>
    <property type="match status" value="1"/>
</dbReference>
<dbReference type="Gene3D" id="1.20.1070.10">
    <property type="entry name" value="Rhodopsin 7-helix transmembrane proteins"/>
    <property type="match status" value="1"/>
</dbReference>
<evidence type="ECO:0000256" key="5">
    <source>
        <dbReference type="SAM" id="Phobius"/>
    </source>
</evidence>
<evidence type="ECO:0000256" key="1">
    <source>
        <dbReference type="ARBA" id="ARBA00004370"/>
    </source>
</evidence>
<evidence type="ECO:0000313" key="7">
    <source>
        <dbReference type="Proteomes" id="UP000492821"/>
    </source>
</evidence>
<dbReference type="Proteomes" id="UP000492821">
    <property type="component" value="Unassembled WGS sequence"/>
</dbReference>
<name>A0A7E4W1L8_PANRE</name>
<keyword evidence="7" id="KW-1185">Reference proteome</keyword>
<feature type="transmembrane region" description="Helical" evidence="5">
    <location>
        <begin position="60"/>
        <end position="87"/>
    </location>
</feature>
<dbReference type="GO" id="GO:0004930">
    <property type="term" value="F:G protein-coupled receptor activity"/>
    <property type="evidence" value="ECO:0007669"/>
    <property type="project" value="InterPro"/>
</dbReference>
<organism evidence="7 8">
    <name type="scientific">Panagrellus redivivus</name>
    <name type="common">Microworm</name>
    <dbReference type="NCBI Taxonomy" id="6233"/>
    <lineage>
        <taxon>Eukaryota</taxon>
        <taxon>Metazoa</taxon>
        <taxon>Ecdysozoa</taxon>
        <taxon>Nematoda</taxon>
        <taxon>Chromadorea</taxon>
        <taxon>Rhabditida</taxon>
        <taxon>Tylenchina</taxon>
        <taxon>Panagrolaimomorpha</taxon>
        <taxon>Panagrolaimoidea</taxon>
        <taxon>Panagrolaimidae</taxon>
        <taxon>Panagrellus</taxon>
    </lineage>
</organism>
<dbReference type="AlphaFoldDB" id="A0A7E4W1L8"/>
<dbReference type="PANTHER" id="PTHR46895:SF3">
    <property type="entry name" value="G-PROTEIN COUPLED RECEPTOR F59B2.13-RELATED"/>
    <property type="match status" value="1"/>
</dbReference>
<evidence type="ECO:0000256" key="4">
    <source>
        <dbReference type="ARBA" id="ARBA00023136"/>
    </source>
</evidence>
<dbReference type="GO" id="GO:0016020">
    <property type="term" value="C:membrane"/>
    <property type="evidence" value="ECO:0007669"/>
    <property type="project" value="UniProtKB-SubCell"/>
</dbReference>
<dbReference type="Pfam" id="PF00001">
    <property type="entry name" value="7tm_1"/>
    <property type="match status" value="1"/>
</dbReference>
<feature type="transmembrane region" description="Helical" evidence="5">
    <location>
        <begin position="29"/>
        <end position="51"/>
    </location>
</feature>
<protein>
    <submittedName>
        <fullName evidence="8">G_PROTEIN_RECEP_F1_2 domain-containing protein</fullName>
    </submittedName>
</protein>
<reference evidence="7" key="1">
    <citation type="journal article" date="2013" name="Genetics">
        <title>The draft genome and transcriptome of Panagrellus redivivus are shaped by the harsh demands of a free-living lifestyle.</title>
        <authorList>
            <person name="Srinivasan J."/>
            <person name="Dillman A.R."/>
            <person name="Macchietto M.G."/>
            <person name="Heikkinen L."/>
            <person name="Lakso M."/>
            <person name="Fracchia K.M."/>
            <person name="Antoshechkin I."/>
            <person name="Mortazavi A."/>
            <person name="Wong G."/>
            <person name="Sternberg P.W."/>
        </authorList>
    </citation>
    <scope>NUCLEOTIDE SEQUENCE [LARGE SCALE GENOMIC DNA]</scope>
    <source>
        <strain evidence="7">MT8872</strain>
    </source>
</reference>
<dbReference type="InterPro" id="IPR000276">
    <property type="entry name" value="GPCR_Rhodpsn"/>
</dbReference>